<dbReference type="InterPro" id="IPR003352">
    <property type="entry name" value="PTS_EIIC"/>
</dbReference>
<gene>
    <name evidence="11" type="ORF">XA3_05130</name>
</gene>
<dbReference type="GO" id="GO:0005886">
    <property type="term" value="C:plasma membrane"/>
    <property type="evidence" value="ECO:0007669"/>
    <property type="project" value="UniProtKB-SubCell"/>
</dbReference>
<feature type="transmembrane region" description="Helical" evidence="9">
    <location>
        <begin position="99"/>
        <end position="118"/>
    </location>
</feature>
<sequence length="346" mass="36678">MDKVKQFGRDLVGHFQTGVSYMIPLVAAAGLIVSIAVVGGGQNVWNQTSNIWGVLRMIGQQGLNFIPVMIAAYISYSIADRPGLAPAFIVGLVSVQLKMGFLGGMIVGVFEGYLIQWLKKLPMPASLISLKSITVIPLISVLVGGLFMFYIFGAPVRSMQEGLTGWLTSMSGQNQILVSMIIGAMMATDMGGPINKVAYTFSMAAYTSGGYAISTACFIAIGIPPLIMALACFIGKKYYDDEEKENGKTALILGIIALTEGAIPFAVSDPIAVIPSCMVGSAIASGLNSFFGVSQKTALSTFMAVPFASNILLYCISIIVGVVIGALMCNLIKKLMHRDQKIAQEG</sequence>
<name>A0AAU9CVQ0_9LACO</name>
<dbReference type="GO" id="GO:0009401">
    <property type="term" value="P:phosphoenolpyruvate-dependent sugar phosphotransferase system"/>
    <property type="evidence" value="ECO:0007669"/>
    <property type="project" value="UniProtKB-KW"/>
</dbReference>
<feature type="transmembrane region" description="Helical" evidence="9">
    <location>
        <begin position="20"/>
        <end position="41"/>
    </location>
</feature>
<dbReference type="PANTHER" id="PTHR30505">
    <property type="entry name" value="FRUCTOSE-LIKE PERMEASE"/>
    <property type="match status" value="1"/>
</dbReference>
<keyword evidence="5" id="KW-0598">Phosphotransferase system</keyword>
<keyword evidence="4" id="KW-0762">Sugar transport</keyword>
<keyword evidence="8 9" id="KW-0472">Membrane</keyword>
<comment type="subcellular location">
    <subcellularLocation>
        <location evidence="1">Cell inner membrane</location>
        <topology evidence="1">Multi-pass membrane protein</topology>
    </subcellularLocation>
</comment>
<feature type="transmembrane region" description="Helical" evidence="9">
    <location>
        <begin position="130"/>
        <end position="152"/>
    </location>
</feature>
<dbReference type="GO" id="GO:0005351">
    <property type="term" value="F:carbohydrate:proton symporter activity"/>
    <property type="evidence" value="ECO:0007669"/>
    <property type="project" value="InterPro"/>
</dbReference>
<evidence type="ECO:0000256" key="5">
    <source>
        <dbReference type="ARBA" id="ARBA00022683"/>
    </source>
</evidence>
<dbReference type="AlphaFoldDB" id="A0AAU9CVQ0"/>
<dbReference type="PROSITE" id="PS51104">
    <property type="entry name" value="PTS_EIIC_TYPE_2"/>
    <property type="match status" value="1"/>
</dbReference>
<dbReference type="EMBL" id="AP026802">
    <property type="protein sequence ID" value="BDR58072.1"/>
    <property type="molecule type" value="Genomic_DNA"/>
</dbReference>
<evidence type="ECO:0000256" key="3">
    <source>
        <dbReference type="ARBA" id="ARBA00022475"/>
    </source>
</evidence>
<keyword evidence="3" id="KW-1003">Cell membrane</keyword>
<feature type="transmembrane region" description="Helical" evidence="9">
    <location>
        <begin position="172"/>
        <end position="188"/>
    </location>
</feature>
<protein>
    <recommendedName>
        <fullName evidence="10">PTS EIIC type-2 domain-containing protein</fullName>
    </recommendedName>
</protein>
<feature type="transmembrane region" description="Helical" evidence="9">
    <location>
        <begin position="272"/>
        <end position="291"/>
    </location>
</feature>
<keyword evidence="6 9" id="KW-0812">Transmembrane</keyword>
<feature type="transmembrane region" description="Helical" evidence="9">
    <location>
        <begin position="311"/>
        <end position="332"/>
    </location>
</feature>
<evidence type="ECO:0000259" key="10">
    <source>
        <dbReference type="PROSITE" id="PS51104"/>
    </source>
</evidence>
<dbReference type="PANTHER" id="PTHR30505:SF0">
    <property type="entry name" value="FRUCTOSE-LIKE PTS SYSTEM EIIBC COMPONENT-RELATED"/>
    <property type="match status" value="1"/>
</dbReference>
<feature type="transmembrane region" description="Helical" evidence="9">
    <location>
        <begin position="250"/>
        <end position="267"/>
    </location>
</feature>
<evidence type="ECO:0000256" key="2">
    <source>
        <dbReference type="ARBA" id="ARBA00022448"/>
    </source>
</evidence>
<accession>A0AAU9CVQ0</accession>
<evidence type="ECO:0000256" key="4">
    <source>
        <dbReference type="ARBA" id="ARBA00022597"/>
    </source>
</evidence>
<evidence type="ECO:0000256" key="1">
    <source>
        <dbReference type="ARBA" id="ARBA00004429"/>
    </source>
</evidence>
<dbReference type="GO" id="GO:0090563">
    <property type="term" value="F:protein-phosphocysteine-sugar phosphotransferase activity"/>
    <property type="evidence" value="ECO:0007669"/>
    <property type="project" value="TreeGrafter"/>
</dbReference>
<evidence type="ECO:0000256" key="8">
    <source>
        <dbReference type="ARBA" id="ARBA00023136"/>
    </source>
</evidence>
<evidence type="ECO:0000313" key="11">
    <source>
        <dbReference type="EMBL" id="BDR58072.1"/>
    </source>
</evidence>
<proteinExistence type="predicted"/>
<feature type="transmembrane region" description="Helical" evidence="9">
    <location>
        <begin position="209"/>
        <end position="230"/>
    </location>
</feature>
<dbReference type="GO" id="GO:0008982">
    <property type="term" value="F:protein-N(PI)-phosphohistidine-sugar phosphotransferase activity"/>
    <property type="evidence" value="ECO:0007669"/>
    <property type="project" value="InterPro"/>
</dbReference>
<dbReference type="KEGG" id="xap:XA3_05130"/>
<feature type="transmembrane region" description="Helical" evidence="9">
    <location>
        <begin position="62"/>
        <end position="79"/>
    </location>
</feature>
<evidence type="ECO:0000256" key="9">
    <source>
        <dbReference type="SAM" id="Phobius"/>
    </source>
</evidence>
<keyword evidence="7 9" id="KW-1133">Transmembrane helix</keyword>
<keyword evidence="12" id="KW-1185">Reference proteome</keyword>
<dbReference type="InterPro" id="IPR050864">
    <property type="entry name" value="Bacterial_PTS_Sugar_Transport"/>
</dbReference>
<organism evidence="11 12">
    <name type="scientific">Xylocopilactobacillus apicola</name>
    <dbReference type="NCBI Taxonomy" id="2932184"/>
    <lineage>
        <taxon>Bacteria</taxon>
        <taxon>Bacillati</taxon>
        <taxon>Bacillota</taxon>
        <taxon>Bacilli</taxon>
        <taxon>Lactobacillales</taxon>
        <taxon>Lactobacillaceae</taxon>
        <taxon>Xylocopilactobacillus</taxon>
    </lineage>
</organism>
<evidence type="ECO:0000256" key="7">
    <source>
        <dbReference type="ARBA" id="ARBA00022989"/>
    </source>
</evidence>
<dbReference type="RefSeq" id="WP_317635993.1">
    <property type="nucleotide sequence ID" value="NZ_AP026802.1"/>
</dbReference>
<feature type="domain" description="PTS EIIC type-2" evidence="10">
    <location>
        <begin position="11"/>
        <end position="342"/>
    </location>
</feature>
<keyword evidence="2" id="KW-0813">Transport</keyword>
<dbReference type="NCBIfam" id="TIGR01427">
    <property type="entry name" value="PTS_IIC_fructo"/>
    <property type="match status" value="1"/>
</dbReference>
<dbReference type="Proteomes" id="UP001321861">
    <property type="component" value="Chromosome"/>
</dbReference>
<dbReference type="InterPro" id="IPR013014">
    <property type="entry name" value="PTS_EIIC_2"/>
</dbReference>
<reference evidence="11 12" key="1">
    <citation type="journal article" date="2023" name="Microbiol. Spectr.">
        <title>Symbiosis of Carpenter Bees with Uncharacterized Lactic Acid Bacteria Showing NAD Auxotrophy.</title>
        <authorList>
            <person name="Kawasaki S."/>
            <person name="Ozawa K."/>
            <person name="Mori T."/>
            <person name="Yamamoto A."/>
            <person name="Ito M."/>
            <person name="Ohkuma M."/>
            <person name="Sakamoto M."/>
            <person name="Matsutani M."/>
        </authorList>
    </citation>
    <scope>NUCLEOTIDE SEQUENCE [LARGE SCALE GENOMIC DNA]</scope>
    <source>
        <strain evidence="11 12">XA3</strain>
    </source>
</reference>
<evidence type="ECO:0000313" key="12">
    <source>
        <dbReference type="Proteomes" id="UP001321861"/>
    </source>
</evidence>
<dbReference type="InterPro" id="IPR006327">
    <property type="entry name" value="PTS_IIC_fruc"/>
</dbReference>
<dbReference type="Pfam" id="PF02378">
    <property type="entry name" value="PTS_EIIC"/>
    <property type="match status" value="1"/>
</dbReference>
<evidence type="ECO:0000256" key="6">
    <source>
        <dbReference type="ARBA" id="ARBA00022692"/>
    </source>
</evidence>